<feature type="transmembrane region" description="Helical" evidence="1">
    <location>
        <begin position="129"/>
        <end position="148"/>
    </location>
</feature>
<accession>A0A8T0ETV5</accession>
<sequence>MTTEDAERLLSSYTSAKSVVASVDDESSLLVFLFLAITSLSTYVSLSSVLKPPTTIPQVMTHICSLTPTFGLCMAIFISAASVSEASFEIADKAETNFGNANASKFLQLKFLMSAEKEISMTVWKITTINRSLIFAIIGTMFTYAMLLESL</sequence>
<keyword evidence="3" id="KW-1185">Reference proteome</keyword>
<evidence type="ECO:0000256" key="1">
    <source>
        <dbReference type="SAM" id="Phobius"/>
    </source>
</evidence>
<feature type="transmembrane region" description="Helical" evidence="1">
    <location>
        <begin position="29"/>
        <end position="50"/>
    </location>
</feature>
<evidence type="ECO:0000313" key="3">
    <source>
        <dbReference type="Proteomes" id="UP000807504"/>
    </source>
</evidence>
<keyword evidence="1" id="KW-0812">Transmembrane</keyword>
<proteinExistence type="predicted"/>
<feature type="transmembrane region" description="Helical" evidence="1">
    <location>
        <begin position="62"/>
        <end position="83"/>
    </location>
</feature>
<comment type="caution">
    <text evidence="2">The sequence shown here is derived from an EMBL/GenBank/DDBJ whole genome shotgun (WGS) entry which is preliminary data.</text>
</comment>
<reference evidence="2" key="2">
    <citation type="submission" date="2020-06" db="EMBL/GenBank/DDBJ databases">
        <authorList>
            <person name="Sheffer M."/>
        </authorList>
    </citation>
    <scope>NUCLEOTIDE SEQUENCE</scope>
</reference>
<gene>
    <name evidence="2" type="ORF">HNY73_015543</name>
</gene>
<dbReference type="Proteomes" id="UP000807504">
    <property type="component" value="Unassembled WGS sequence"/>
</dbReference>
<reference evidence="2" key="1">
    <citation type="journal article" date="2020" name="bioRxiv">
        <title>Chromosome-level reference genome of the European wasp spider Argiope bruennichi: a resource for studies on range expansion and evolutionary adaptation.</title>
        <authorList>
            <person name="Sheffer M.M."/>
            <person name="Hoppe A."/>
            <person name="Krehenwinkel H."/>
            <person name="Uhl G."/>
            <person name="Kuss A.W."/>
            <person name="Jensen L."/>
            <person name="Jensen C."/>
            <person name="Gillespie R.G."/>
            <person name="Hoff K.J."/>
            <person name="Prost S."/>
        </authorList>
    </citation>
    <scope>NUCLEOTIDE SEQUENCE</scope>
</reference>
<evidence type="ECO:0000313" key="2">
    <source>
        <dbReference type="EMBL" id="KAF8778858.1"/>
    </source>
</evidence>
<dbReference type="EMBL" id="JABXBU010002072">
    <property type="protein sequence ID" value="KAF8778858.1"/>
    <property type="molecule type" value="Genomic_DNA"/>
</dbReference>
<protein>
    <submittedName>
        <fullName evidence="2">Uncharacterized protein</fullName>
    </submittedName>
</protein>
<dbReference type="AlphaFoldDB" id="A0A8T0ETV5"/>
<keyword evidence="1" id="KW-1133">Transmembrane helix</keyword>
<organism evidence="2 3">
    <name type="scientific">Argiope bruennichi</name>
    <name type="common">Wasp spider</name>
    <name type="synonym">Aranea bruennichi</name>
    <dbReference type="NCBI Taxonomy" id="94029"/>
    <lineage>
        <taxon>Eukaryota</taxon>
        <taxon>Metazoa</taxon>
        <taxon>Ecdysozoa</taxon>
        <taxon>Arthropoda</taxon>
        <taxon>Chelicerata</taxon>
        <taxon>Arachnida</taxon>
        <taxon>Araneae</taxon>
        <taxon>Araneomorphae</taxon>
        <taxon>Entelegynae</taxon>
        <taxon>Araneoidea</taxon>
        <taxon>Araneidae</taxon>
        <taxon>Argiope</taxon>
    </lineage>
</organism>
<name>A0A8T0ETV5_ARGBR</name>
<keyword evidence="1" id="KW-0472">Membrane</keyword>